<dbReference type="PROSITE" id="PS50013">
    <property type="entry name" value="CHROMO_2"/>
    <property type="match status" value="1"/>
</dbReference>
<gene>
    <name evidence="5" type="ORF">PM001_LOCUS32299</name>
</gene>
<dbReference type="Pfam" id="PF00385">
    <property type="entry name" value="Chromo"/>
    <property type="match status" value="1"/>
</dbReference>
<dbReference type="InterPro" id="IPR000953">
    <property type="entry name" value="Chromo/chromo_shadow_dom"/>
</dbReference>
<dbReference type="CDD" id="cd00024">
    <property type="entry name" value="CD_CSD"/>
    <property type="match status" value="1"/>
</dbReference>
<proteinExistence type="predicted"/>
<evidence type="ECO:0000313" key="5">
    <source>
        <dbReference type="EMBL" id="CAK7947149.1"/>
    </source>
</evidence>
<dbReference type="Gene3D" id="2.40.50.40">
    <property type="match status" value="1"/>
</dbReference>
<dbReference type="SMART" id="SM00298">
    <property type="entry name" value="CHROMO"/>
    <property type="match status" value="1"/>
</dbReference>
<dbReference type="SUPFAM" id="SSF54160">
    <property type="entry name" value="Chromo domain-like"/>
    <property type="match status" value="1"/>
</dbReference>
<accession>A0AAV1VLL5</accession>
<dbReference type="GO" id="GO:0005634">
    <property type="term" value="C:nucleus"/>
    <property type="evidence" value="ECO:0007669"/>
    <property type="project" value="UniProtKB-SubCell"/>
</dbReference>
<dbReference type="Proteomes" id="UP001162060">
    <property type="component" value="Unassembled WGS sequence"/>
</dbReference>
<dbReference type="AlphaFoldDB" id="A0AAV1VLL5"/>
<protein>
    <recommendedName>
        <fullName evidence="4">Chromo domain-containing protein</fullName>
    </recommendedName>
</protein>
<sequence>MRTHPAFYVGILRPYYQYEPVSRCKEQLHGREPRPPSSGPASTNQAGRLAKQPVYVAQRCPDELQPARHEENESNVRSQVAQTQTRHNRSNDRALGNHNYPSQDPQDRNAEIVHEPGHLATAPLDGSALKHQLDPTLKPDQVFPQPPQPLLDSNGGRRFLVEHILNPRNVNGVRTSYLVRWRDYPPAWDSWEPRAHLIVDVLSIVEQCDETHPLRLKKGRRKTTSPNVSTGIAKCRSLRTSQKRYAPSSREY</sequence>
<dbReference type="InterPro" id="IPR023779">
    <property type="entry name" value="Chromodomain_CS"/>
</dbReference>
<dbReference type="InterPro" id="IPR016197">
    <property type="entry name" value="Chromo-like_dom_sf"/>
</dbReference>
<dbReference type="InterPro" id="IPR023780">
    <property type="entry name" value="Chromo_domain"/>
</dbReference>
<feature type="region of interest" description="Disordered" evidence="3">
    <location>
        <begin position="26"/>
        <end position="48"/>
    </location>
</feature>
<feature type="region of interest" description="Disordered" evidence="3">
    <location>
        <begin position="65"/>
        <end position="108"/>
    </location>
</feature>
<reference evidence="5" key="1">
    <citation type="submission" date="2024-01" db="EMBL/GenBank/DDBJ databases">
        <authorList>
            <person name="Webb A."/>
        </authorList>
    </citation>
    <scope>NUCLEOTIDE SEQUENCE</scope>
    <source>
        <strain evidence="5">Pm1</strain>
    </source>
</reference>
<organism evidence="5 6">
    <name type="scientific">Peronospora matthiolae</name>
    <dbReference type="NCBI Taxonomy" id="2874970"/>
    <lineage>
        <taxon>Eukaryota</taxon>
        <taxon>Sar</taxon>
        <taxon>Stramenopiles</taxon>
        <taxon>Oomycota</taxon>
        <taxon>Peronosporomycetes</taxon>
        <taxon>Peronosporales</taxon>
        <taxon>Peronosporaceae</taxon>
        <taxon>Peronospora</taxon>
    </lineage>
</organism>
<evidence type="ECO:0000256" key="3">
    <source>
        <dbReference type="SAM" id="MobiDB-lite"/>
    </source>
</evidence>
<evidence type="ECO:0000313" key="6">
    <source>
        <dbReference type="Proteomes" id="UP001162060"/>
    </source>
</evidence>
<feature type="domain" description="Chromo" evidence="4">
    <location>
        <begin position="159"/>
        <end position="220"/>
    </location>
</feature>
<dbReference type="EMBL" id="CAKLBY020000378">
    <property type="protein sequence ID" value="CAK7947149.1"/>
    <property type="molecule type" value="Genomic_DNA"/>
</dbReference>
<dbReference type="PROSITE" id="PS00598">
    <property type="entry name" value="CHROMO_1"/>
    <property type="match status" value="1"/>
</dbReference>
<evidence type="ECO:0000256" key="2">
    <source>
        <dbReference type="ARBA" id="ARBA00023242"/>
    </source>
</evidence>
<name>A0AAV1VLL5_9STRA</name>
<keyword evidence="2" id="KW-0539">Nucleus</keyword>
<evidence type="ECO:0000259" key="4">
    <source>
        <dbReference type="PROSITE" id="PS50013"/>
    </source>
</evidence>
<comment type="caution">
    <text evidence="5">The sequence shown here is derived from an EMBL/GenBank/DDBJ whole genome shotgun (WGS) entry which is preliminary data.</text>
</comment>
<evidence type="ECO:0000256" key="1">
    <source>
        <dbReference type="ARBA" id="ARBA00004123"/>
    </source>
</evidence>
<feature type="compositionally biased region" description="Polar residues" evidence="3">
    <location>
        <begin position="75"/>
        <end position="85"/>
    </location>
</feature>
<comment type="subcellular location">
    <subcellularLocation>
        <location evidence="1">Nucleus</location>
    </subcellularLocation>
</comment>
<feature type="compositionally biased region" description="Basic and acidic residues" evidence="3">
    <location>
        <begin position="65"/>
        <end position="74"/>
    </location>
</feature>